<dbReference type="OrthoDB" id="425764at2759"/>
<dbReference type="SMART" id="SM00360">
    <property type="entry name" value="RRM"/>
    <property type="match status" value="1"/>
</dbReference>
<organism evidence="4 5">
    <name type="scientific">Symbiodinium natans</name>
    <dbReference type="NCBI Taxonomy" id="878477"/>
    <lineage>
        <taxon>Eukaryota</taxon>
        <taxon>Sar</taxon>
        <taxon>Alveolata</taxon>
        <taxon>Dinophyceae</taxon>
        <taxon>Suessiales</taxon>
        <taxon>Symbiodiniaceae</taxon>
        <taxon>Symbiodinium</taxon>
    </lineage>
</organism>
<dbReference type="SUPFAM" id="SSF55729">
    <property type="entry name" value="Acyl-CoA N-acyltransferases (Nat)"/>
    <property type="match status" value="1"/>
</dbReference>
<evidence type="ECO:0000259" key="2">
    <source>
        <dbReference type="PROSITE" id="PS50102"/>
    </source>
</evidence>
<accession>A0A812TLR4</accession>
<dbReference type="InterPro" id="IPR000504">
    <property type="entry name" value="RRM_dom"/>
</dbReference>
<sequence length="464" mass="51577">MYGGSLGSPVNGGAFSSGGSFSGGGNPRASAFARAFDVEEQAPGPIRQVRGRRDGPYELLVEADADYNGFPRYSQYDWDEPDWEHDQFEGPQTVGSAIFVRNLPPGVEGQQLKHLFEEAGQIANIQVDQGPLPTATIGYVRQGVAFDAAEMFHGRWLLGQELKAAFTPNGRFMPDSDSHMCFYPIRADVIIGVQDGWVDWGRPGKGAGKGKKGRVKGGTYSPGKGSAPAGGLILQLYAQNKSVGEVGERVSMRLTICALCRDSYQLSGKGPGFEKEQVRRIDLDDVEVFMSLQDAFVLEHHSLTNKVYEEVTLLDWKHSLVCPRELLEKPGGRREQVVSIVKQDHRYYRDLYILLAREGDREAGYIMYQVHKGKRKDAAPSAYVEVKQIFVEMELRKRGLGKLLVDGMMQAVEGQACQKIRLSVLDLNDEATNWYRKQGFVMIGLVWEYIGPKEKSLLVAYQAL</sequence>
<evidence type="ECO:0000259" key="3">
    <source>
        <dbReference type="PROSITE" id="PS51186"/>
    </source>
</evidence>
<dbReference type="Pfam" id="PF00583">
    <property type="entry name" value="Acetyltransf_1"/>
    <property type="match status" value="1"/>
</dbReference>
<keyword evidence="5" id="KW-1185">Reference proteome</keyword>
<dbReference type="EMBL" id="CAJNDS010002594">
    <property type="protein sequence ID" value="CAE7538328.1"/>
    <property type="molecule type" value="Genomic_DNA"/>
</dbReference>
<dbReference type="AlphaFoldDB" id="A0A812TLR4"/>
<feature type="domain" description="RRM" evidence="2">
    <location>
        <begin position="96"/>
        <end position="169"/>
    </location>
</feature>
<dbReference type="InterPro" id="IPR035979">
    <property type="entry name" value="RBD_domain_sf"/>
</dbReference>
<comment type="caution">
    <text evidence="4">The sequence shown here is derived from an EMBL/GenBank/DDBJ whole genome shotgun (WGS) entry which is preliminary data.</text>
</comment>
<dbReference type="CDD" id="cd04301">
    <property type="entry name" value="NAT_SF"/>
    <property type="match status" value="1"/>
</dbReference>
<proteinExistence type="predicted"/>
<evidence type="ECO:0008006" key="6">
    <source>
        <dbReference type="Google" id="ProtNLM"/>
    </source>
</evidence>
<gene>
    <name evidence="4" type="ORF">SNAT2548_LOCUS30179</name>
</gene>
<evidence type="ECO:0000313" key="5">
    <source>
        <dbReference type="Proteomes" id="UP000604046"/>
    </source>
</evidence>
<dbReference type="Pfam" id="PF00076">
    <property type="entry name" value="RRM_1"/>
    <property type="match status" value="1"/>
</dbReference>
<dbReference type="GO" id="GO:0016747">
    <property type="term" value="F:acyltransferase activity, transferring groups other than amino-acyl groups"/>
    <property type="evidence" value="ECO:0007669"/>
    <property type="project" value="InterPro"/>
</dbReference>
<dbReference type="Proteomes" id="UP000604046">
    <property type="component" value="Unassembled WGS sequence"/>
</dbReference>
<name>A0A812TLR4_9DINO</name>
<protein>
    <recommendedName>
        <fullName evidence="6">N-acetyltransferase domain-containing protein</fullName>
    </recommendedName>
</protein>
<evidence type="ECO:0000313" key="4">
    <source>
        <dbReference type="EMBL" id="CAE7538328.1"/>
    </source>
</evidence>
<dbReference type="Gene3D" id="3.30.70.330">
    <property type="match status" value="1"/>
</dbReference>
<feature type="domain" description="N-acetyltransferase" evidence="3">
    <location>
        <begin position="306"/>
        <end position="458"/>
    </location>
</feature>
<dbReference type="GO" id="GO:0003723">
    <property type="term" value="F:RNA binding"/>
    <property type="evidence" value="ECO:0007669"/>
    <property type="project" value="UniProtKB-UniRule"/>
</dbReference>
<keyword evidence="1" id="KW-0694">RNA-binding</keyword>
<dbReference type="InterPro" id="IPR012677">
    <property type="entry name" value="Nucleotide-bd_a/b_plait_sf"/>
</dbReference>
<dbReference type="PROSITE" id="PS50102">
    <property type="entry name" value="RRM"/>
    <property type="match status" value="1"/>
</dbReference>
<reference evidence="4" key="1">
    <citation type="submission" date="2021-02" db="EMBL/GenBank/DDBJ databases">
        <authorList>
            <person name="Dougan E. K."/>
            <person name="Rhodes N."/>
            <person name="Thang M."/>
            <person name="Chan C."/>
        </authorList>
    </citation>
    <scope>NUCLEOTIDE SEQUENCE</scope>
</reference>
<dbReference type="Gene3D" id="3.40.630.30">
    <property type="match status" value="1"/>
</dbReference>
<dbReference type="SUPFAM" id="SSF54928">
    <property type="entry name" value="RNA-binding domain, RBD"/>
    <property type="match status" value="1"/>
</dbReference>
<dbReference type="PROSITE" id="PS51186">
    <property type="entry name" value="GNAT"/>
    <property type="match status" value="1"/>
</dbReference>
<dbReference type="InterPro" id="IPR000182">
    <property type="entry name" value="GNAT_dom"/>
</dbReference>
<dbReference type="InterPro" id="IPR016181">
    <property type="entry name" value="Acyl_CoA_acyltransferase"/>
</dbReference>
<evidence type="ECO:0000256" key="1">
    <source>
        <dbReference type="PROSITE-ProRule" id="PRU00176"/>
    </source>
</evidence>
<dbReference type="CDD" id="cd00590">
    <property type="entry name" value="RRM_SF"/>
    <property type="match status" value="1"/>
</dbReference>